<feature type="region of interest" description="Disordered" evidence="1">
    <location>
        <begin position="192"/>
        <end position="220"/>
    </location>
</feature>
<dbReference type="AlphaFoldDB" id="A0A8E2B2M7"/>
<feature type="compositionally biased region" description="Polar residues" evidence="1">
    <location>
        <begin position="715"/>
        <end position="726"/>
    </location>
</feature>
<feature type="region of interest" description="Disordered" evidence="1">
    <location>
        <begin position="711"/>
        <end position="735"/>
    </location>
</feature>
<organism evidence="2 3">
    <name type="scientific">Obba rivulosa</name>
    <dbReference type="NCBI Taxonomy" id="1052685"/>
    <lineage>
        <taxon>Eukaryota</taxon>
        <taxon>Fungi</taxon>
        <taxon>Dikarya</taxon>
        <taxon>Basidiomycota</taxon>
        <taxon>Agaricomycotina</taxon>
        <taxon>Agaricomycetes</taxon>
        <taxon>Polyporales</taxon>
        <taxon>Gelatoporiaceae</taxon>
        <taxon>Obba</taxon>
    </lineage>
</organism>
<name>A0A8E2B2M7_9APHY</name>
<dbReference type="Proteomes" id="UP000250043">
    <property type="component" value="Unassembled WGS sequence"/>
</dbReference>
<reference evidence="2 3" key="1">
    <citation type="submission" date="2016-07" db="EMBL/GenBank/DDBJ databases">
        <title>Draft genome of the white-rot fungus Obba rivulosa 3A-2.</title>
        <authorList>
            <consortium name="DOE Joint Genome Institute"/>
            <person name="Miettinen O."/>
            <person name="Riley R."/>
            <person name="Acob R."/>
            <person name="Barry K."/>
            <person name="Cullen D."/>
            <person name="De Vries R."/>
            <person name="Hainaut M."/>
            <person name="Hatakka A."/>
            <person name="Henrissat B."/>
            <person name="Hilden K."/>
            <person name="Kuo R."/>
            <person name="Labutti K."/>
            <person name="Lipzen A."/>
            <person name="Makela M.R."/>
            <person name="Sandor L."/>
            <person name="Spatafora J.W."/>
            <person name="Grigoriev I.V."/>
            <person name="Hibbett D.S."/>
        </authorList>
    </citation>
    <scope>NUCLEOTIDE SEQUENCE [LARGE SCALE GENOMIC DNA]</scope>
    <source>
        <strain evidence="2 3">3A-2</strain>
    </source>
</reference>
<keyword evidence="3" id="KW-1185">Reference proteome</keyword>
<evidence type="ECO:0000313" key="2">
    <source>
        <dbReference type="EMBL" id="OCH92720.1"/>
    </source>
</evidence>
<proteinExistence type="predicted"/>
<feature type="region of interest" description="Disordered" evidence="1">
    <location>
        <begin position="1"/>
        <end position="77"/>
    </location>
</feature>
<dbReference type="EMBL" id="KV722365">
    <property type="protein sequence ID" value="OCH92720.1"/>
    <property type="molecule type" value="Genomic_DNA"/>
</dbReference>
<dbReference type="OrthoDB" id="21648at2759"/>
<feature type="compositionally biased region" description="Basic and acidic residues" evidence="1">
    <location>
        <begin position="47"/>
        <end position="69"/>
    </location>
</feature>
<sequence>MARATRSAAQHEKDKPAESAPAAKKAGSKKRKRVSNAADSEPAAKQARTDIKEEIAEADEHLTETKDGEVSSTGDMPILSSDAEEILDVLEVVDTQGLLDRVFPLSTKSLDVDLTGSEASSSTSTQTYSLRTLLKDSSQYSLRVLRSAVQHLFPIFSHQRSRPSETVEQQLQFCNLALSLLDQASTHISPVPLNAETLRPPSPDPEADSKEVSEAPPPVGRRKYALVQHLPSGDWWSSLNSELATVADEEKGLPELSTANAELVAILPSASTSTSTQTITLGAYAVKKPPGFKPPGPRQLSCGRFLDYGPYASFAPYFDQEGAEVGRDALGEVVWQLEQKRRRERAKGKQRALPTPSYVQTDAAQDDDVVEIQPPENAQAEQKEASKQADVVSALDGLLLPEDVAAIKAGLSTLELENAVQELLDRNVRALRRLEELQLERLGQAEGGASIVEVGSEEWDVAQGILDSLSLLASFRPRASSSGSASLVPPASVLHKLQRTLPVEATQGWYGTLPDVRATALRDDTTVKVKSGVVAAPAIPAVPVAPVVTTTPKPATTAAAYNPYTYNSYSTQYARGYGAYTPGQASTYYPSYPSTAGQASAHYPSTQYGTTGHHQYSGYSGWYNYQPQSQPIATTAASSTSGRATPQAGTAATPVANTYAGFFASASQPQAQRAVANTVLSAAAGKTYQSGTWAAGQPAGYVPPTLPPHLRGTVGATSTPGTSQPVTPGGTTTYGYYGNYQATSSTAR</sequence>
<evidence type="ECO:0000256" key="1">
    <source>
        <dbReference type="SAM" id="MobiDB-lite"/>
    </source>
</evidence>
<accession>A0A8E2B2M7</accession>
<gene>
    <name evidence="2" type="ORF">OBBRIDRAFT_418786</name>
</gene>
<feature type="region of interest" description="Disordered" evidence="1">
    <location>
        <begin position="344"/>
        <end position="366"/>
    </location>
</feature>
<protein>
    <submittedName>
        <fullName evidence="2">Uncharacterized protein</fullName>
    </submittedName>
</protein>
<evidence type="ECO:0000313" key="3">
    <source>
        <dbReference type="Proteomes" id="UP000250043"/>
    </source>
</evidence>